<dbReference type="HOGENOM" id="CLU_018294_1_1_1"/>
<dbReference type="Proteomes" id="UP000008672">
    <property type="component" value="Unassembled WGS sequence"/>
</dbReference>
<dbReference type="InterPro" id="IPR036388">
    <property type="entry name" value="WH-like_DNA-bd_sf"/>
</dbReference>
<keyword evidence="3 5" id="KW-0238">DNA-binding</keyword>
<dbReference type="PROSITE" id="PS51253">
    <property type="entry name" value="HTH_CENPB"/>
    <property type="match status" value="1"/>
</dbReference>
<dbReference type="PANTHER" id="PTHR19303:SF56">
    <property type="entry name" value="TIGGER TRANSPOSABLE ELEMENT-DERIVED PROTEIN 5"/>
    <property type="match status" value="1"/>
</dbReference>
<proteinExistence type="inferred from homology"/>
<feature type="DNA-binding region" description="H-T-H motif" evidence="5">
    <location>
        <begin position="24"/>
        <end position="44"/>
    </location>
</feature>
<dbReference type="Ensembl" id="ENSLACT00000012994.1">
    <property type="protein sequence ID" value="ENSLACP00000012900.1"/>
    <property type="gene ID" value="ENSLACG00000011358.1"/>
</dbReference>
<dbReference type="PROSITE" id="PS50960">
    <property type="entry name" value="HTH_PSQ"/>
    <property type="match status" value="1"/>
</dbReference>
<evidence type="ECO:0000256" key="2">
    <source>
        <dbReference type="ARBA" id="ARBA00010881"/>
    </source>
</evidence>
<dbReference type="Gene3D" id="1.10.10.60">
    <property type="entry name" value="Homeodomain-like"/>
    <property type="match status" value="1"/>
</dbReference>
<reference evidence="8" key="2">
    <citation type="submission" date="2025-08" db="UniProtKB">
        <authorList>
            <consortium name="Ensembl"/>
        </authorList>
    </citation>
    <scope>IDENTIFICATION</scope>
</reference>
<organism evidence="8 9">
    <name type="scientific">Latimeria chalumnae</name>
    <name type="common">Coelacanth</name>
    <dbReference type="NCBI Taxonomy" id="7897"/>
    <lineage>
        <taxon>Eukaryota</taxon>
        <taxon>Metazoa</taxon>
        <taxon>Chordata</taxon>
        <taxon>Craniata</taxon>
        <taxon>Vertebrata</taxon>
        <taxon>Euteleostomi</taxon>
        <taxon>Coelacanthiformes</taxon>
        <taxon>Coelacanthidae</taxon>
        <taxon>Latimeria</taxon>
    </lineage>
</organism>
<dbReference type="InterPro" id="IPR050863">
    <property type="entry name" value="CenT-Element_Derived"/>
</dbReference>
<dbReference type="Gene3D" id="1.10.10.10">
    <property type="entry name" value="Winged helix-like DNA-binding domain superfamily/Winged helix DNA-binding domain"/>
    <property type="match status" value="1"/>
</dbReference>
<feature type="domain" description="HTH psq-type" evidence="6">
    <location>
        <begin position="1"/>
        <end position="48"/>
    </location>
</feature>
<dbReference type="InterPro" id="IPR007889">
    <property type="entry name" value="HTH_Psq"/>
</dbReference>
<evidence type="ECO:0000256" key="4">
    <source>
        <dbReference type="ARBA" id="ARBA00023242"/>
    </source>
</evidence>
<dbReference type="GO" id="GO:0003677">
    <property type="term" value="F:DNA binding"/>
    <property type="evidence" value="ECO:0007669"/>
    <property type="project" value="UniProtKB-UniRule"/>
</dbReference>
<dbReference type="SUPFAM" id="SSF46689">
    <property type="entry name" value="Homeodomain-like"/>
    <property type="match status" value="2"/>
</dbReference>
<dbReference type="InterPro" id="IPR006600">
    <property type="entry name" value="HTH_CenpB_DNA-bd_dom"/>
</dbReference>
<comment type="similarity">
    <text evidence="2">Belongs to the tigger transposable element derived protein family.</text>
</comment>
<dbReference type="Pfam" id="PF03184">
    <property type="entry name" value="DDE_1"/>
    <property type="match status" value="1"/>
</dbReference>
<reference evidence="9" key="1">
    <citation type="submission" date="2011-08" db="EMBL/GenBank/DDBJ databases">
        <title>The draft genome of Latimeria chalumnae.</title>
        <authorList>
            <person name="Di Palma F."/>
            <person name="Alfoldi J."/>
            <person name="Johnson J."/>
            <person name="Berlin A."/>
            <person name="Gnerre S."/>
            <person name="Jaffe D."/>
            <person name="MacCallum I."/>
            <person name="Young S."/>
            <person name="Walker B.J."/>
            <person name="Lander E."/>
            <person name="Lindblad-Toh K."/>
        </authorList>
    </citation>
    <scope>NUCLEOTIDE SEQUENCE [LARGE SCALE GENOMIC DNA]</scope>
    <source>
        <strain evidence="9">Wild caught</strain>
    </source>
</reference>
<evidence type="ECO:0000256" key="5">
    <source>
        <dbReference type="PROSITE-ProRule" id="PRU00320"/>
    </source>
</evidence>
<evidence type="ECO:0000259" key="6">
    <source>
        <dbReference type="PROSITE" id="PS50960"/>
    </source>
</evidence>
<evidence type="ECO:0008006" key="10">
    <source>
        <dbReference type="Google" id="ProtNLM"/>
    </source>
</evidence>
<dbReference type="InParanoid" id="H3ATC9"/>
<feature type="domain" description="HTH CENPB-type" evidence="7">
    <location>
        <begin position="62"/>
        <end position="135"/>
    </location>
</feature>
<dbReference type="AlphaFoldDB" id="H3ATC9"/>
<dbReference type="InterPro" id="IPR004875">
    <property type="entry name" value="DDE_SF_endonuclease_dom"/>
</dbReference>
<comment type="subcellular location">
    <subcellularLocation>
        <location evidence="1 5">Nucleus</location>
    </subcellularLocation>
</comment>
<evidence type="ECO:0000259" key="7">
    <source>
        <dbReference type="PROSITE" id="PS51253"/>
    </source>
</evidence>
<dbReference type="PANTHER" id="PTHR19303">
    <property type="entry name" value="TRANSPOSON"/>
    <property type="match status" value="1"/>
</dbReference>
<dbReference type="EMBL" id="AFYH01175009">
    <property type="status" value="NOT_ANNOTATED_CDS"/>
    <property type="molecule type" value="Genomic_DNA"/>
</dbReference>
<dbReference type="eggNOG" id="KOG3105">
    <property type="taxonomic scope" value="Eukaryota"/>
</dbReference>
<dbReference type="GeneTree" id="ENSGT00940000154420"/>
<sequence>KKRKNYTVEEKLNAVERVKKGEKQCRVIGDLGISESTLCTWIKDEPKLREHLKKLDSKAGLQCKKMRLSKDDTVDQALYMWFVQQRSEGAPLSGPLIKTRAEALSKRINGEDSTFAASNGWFERWKKRHGINLHSIVGEARSTDLESVASYPAELRQLIADGGYIEEQIYNCDEAEHFYKTFASRDDPQKTGYKTSKDRVTLLFCANKTVLCVGKSKNPQYLHHVNRESLPLLYDNSHNAWMTREIFARWFHDKFVSAVRVNLREKRLKEKAILLADNAPMHPEDSQLVSRDVKIMVKYLLKNTTSVIQPMDQAIIAQFKKLYKGEIMQEYIQQNEETGVRLVQFLKNLTIKDMIYISQRCWSKLDAFSIEKCW</sequence>
<evidence type="ECO:0000313" key="8">
    <source>
        <dbReference type="Ensembl" id="ENSLACP00000012900.1"/>
    </source>
</evidence>
<dbReference type="Pfam" id="PF04218">
    <property type="entry name" value="CENP-B_N"/>
    <property type="match status" value="1"/>
</dbReference>
<keyword evidence="9" id="KW-1185">Reference proteome</keyword>
<dbReference type="SMART" id="SM00674">
    <property type="entry name" value="CENPB"/>
    <property type="match status" value="1"/>
</dbReference>
<keyword evidence="4 5" id="KW-0539">Nucleus</keyword>
<name>H3ATC9_LATCH</name>
<evidence type="ECO:0000256" key="1">
    <source>
        <dbReference type="ARBA" id="ARBA00004123"/>
    </source>
</evidence>
<accession>H3ATC9</accession>
<dbReference type="InterPro" id="IPR009057">
    <property type="entry name" value="Homeodomain-like_sf"/>
</dbReference>
<evidence type="ECO:0000313" key="9">
    <source>
        <dbReference type="Proteomes" id="UP000008672"/>
    </source>
</evidence>
<protein>
    <recommendedName>
        <fullName evidence="10">HTH CENPB-type domain-containing protein</fullName>
    </recommendedName>
</protein>
<dbReference type="Pfam" id="PF03221">
    <property type="entry name" value="HTH_Tnp_Tc5"/>
    <property type="match status" value="1"/>
</dbReference>
<dbReference type="OMA" id="CTWIKDE"/>
<reference evidence="8" key="3">
    <citation type="submission" date="2025-09" db="UniProtKB">
        <authorList>
            <consortium name="Ensembl"/>
        </authorList>
    </citation>
    <scope>IDENTIFICATION</scope>
</reference>
<evidence type="ECO:0000256" key="3">
    <source>
        <dbReference type="ARBA" id="ARBA00023125"/>
    </source>
</evidence>
<dbReference type="GO" id="GO:0005634">
    <property type="term" value="C:nucleus"/>
    <property type="evidence" value="ECO:0007669"/>
    <property type="project" value="UniProtKB-SubCell"/>
</dbReference>